<dbReference type="GeneID" id="24305973"/>
<sequence>MTATDHATSETAALVADVEETADLEVPMVHKRFGNRIRAAFNPLAITRAKVEHKLARAYPGYRPGAAPTAAQRGPAWQAKYLCSMPECGLDHAGKDGEPGWHASVPIETESQDISSDLPADGPWLSAQIVVIDDKPQAYGRKTEVWVHYGPETGALSPAQTRQVARDARAFAERLEALANHAEQLAAGDFEGDPEIARLDREAEDARIRRITEGRP</sequence>
<dbReference type="Proteomes" id="UP000001444">
    <property type="component" value="Chromosome"/>
</dbReference>
<keyword evidence="2" id="KW-1185">Reference proteome</keyword>
<dbReference type="KEGG" id="scb:SCAB_48551"/>
<gene>
    <name evidence="1" type="ordered locus">SCAB_48551</name>
</gene>
<proteinExistence type="predicted"/>
<name>C9ZFC0_STRSW</name>
<dbReference type="EMBL" id="FN554889">
    <property type="protein sequence ID" value="CBG71906.1"/>
    <property type="molecule type" value="Genomic_DNA"/>
</dbReference>
<dbReference type="eggNOG" id="ENOG5031YAQ">
    <property type="taxonomic scope" value="Bacteria"/>
</dbReference>
<dbReference type="STRING" id="680198.SCAB_48551"/>
<reference evidence="1 2" key="1">
    <citation type="journal article" date="2010" name="Mol. Plant Microbe Interact.">
        <title>Streptomyces scabies 87-22 contains a coronafacic acid-like biosynthetic cluster that contributes to plant-microbe interactions.</title>
        <authorList>
            <person name="Bignell D.R."/>
            <person name="Seipke R.F."/>
            <person name="Huguet-Tapia J.C."/>
            <person name="Chambers A.H."/>
            <person name="Parry R.J."/>
            <person name="Loria R."/>
        </authorList>
    </citation>
    <scope>NUCLEOTIDE SEQUENCE [LARGE SCALE GENOMIC DNA]</scope>
    <source>
        <strain evidence="1 2">87.22</strain>
    </source>
</reference>
<dbReference type="RefSeq" id="WP_013002494.1">
    <property type="nucleotide sequence ID" value="NC_013929.1"/>
</dbReference>
<dbReference type="AlphaFoldDB" id="C9ZFC0"/>
<organism evidence="1 2">
    <name type="scientific">Streptomyces scabiei (strain 87.22)</name>
    <dbReference type="NCBI Taxonomy" id="680198"/>
    <lineage>
        <taxon>Bacteria</taxon>
        <taxon>Bacillati</taxon>
        <taxon>Actinomycetota</taxon>
        <taxon>Actinomycetes</taxon>
        <taxon>Kitasatosporales</taxon>
        <taxon>Streptomycetaceae</taxon>
        <taxon>Streptomyces</taxon>
    </lineage>
</organism>
<evidence type="ECO:0000313" key="2">
    <source>
        <dbReference type="Proteomes" id="UP000001444"/>
    </source>
</evidence>
<accession>C9ZFC0</accession>
<dbReference type="InterPro" id="IPR054202">
    <property type="entry name" value="DUF6907"/>
</dbReference>
<dbReference type="HOGENOM" id="CLU_1277062_0_0_11"/>
<evidence type="ECO:0000313" key="1">
    <source>
        <dbReference type="EMBL" id="CBG71906.1"/>
    </source>
</evidence>
<dbReference type="Pfam" id="PF21848">
    <property type="entry name" value="DUF6907"/>
    <property type="match status" value="1"/>
</dbReference>
<protein>
    <submittedName>
        <fullName evidence="1">Uncharacterized protein</fullName>
    </submittedName>
</protein>